<comment type="caution">
    <text evidence="2">The sequence shown here is derived from an EMBL/GenBank/DDBJ whole genome shotgun (WGS) entry which is preliminary data.</text>
</comment>
<protein>
    <submittedName>
        <fullName evidence="2">Uncharacterized protein</fullName>
    </submittedName>
</protein>
<reference evidence="2" key="2">
    <citation type="submission" date="2021-02" db="EMBL/GenBank/DDBJ databases">
        <authorList>
            <person name="Kimball J.A."/>
            <person name="Haas M.W."/>
            <person name="Macchietto M."/>
            <person name="Kono T."/>
            <person name="Duquette J."/>
            <person name="Shao M."/>
        </authorList>
    </citation>
    <scope>NUCLEOTIDE SEQUENCE</scope>
    <source>
        <tissue evidence="2">Fresh leaf tissue</tissue>
    </source>
</reference>
<evidence type="ECO:0000313" key="3">
    <source>
        <dbReference type="Proteomes" id="UP000729402"/>
    </source>
</evidence>
<evidence type="ECO:0000256" key="1">
    <source>
        <dbReference type="SAM" id="MobiDB-lite"/>
    </source>
</evidence>
<accession>A0A8J5SJ79</accession>
<feature type="region of interest" description="Disordered" evidence="1">
    <location>
        <begin position="44"/>
        <end position="96"/>
    </location>
</feature>
<evidence type="ECO:0000313" key="2">
    <source>
        <dbReference type="EMBL" id="KAG8066254.1"/>
    </source>
</evidence>
<reference evidence="2" key="1">
    <citation type="journal article" date="2021" name="bioRxiv">
        <title>Whole Genome Assembly and Annotation of Northern Wild Rice, Zizania palustris L., Supports a Whole Genome Duplication in the Zizania Genus.</title>
        <authorList>
            <person name="Haas M."/>
            <person name="Kono T."/>
            <person name="Macchietto M."/>
            <person name="Millas R."/>
            <person name="McGilp L."/>
            <person name="Shao M."/>
            <person name="Duquette J."/>
            <person name="Hirsch C.N."/>
            <person name="Kimball J."/>
        </authorList>
    </citation>
    <scope>NUCLEOTIDE SEQUENCE</scope>
    <source>
        <tissue evidence="2">Fresh leaf tissue</tissue>
    </source>
</reference>
<dbReference type="Proteomes" id="UP000729402">
    <property type="component" value="Unassembled WGS sequence"/>
</dbReference>
<name>A0A8J5SJ79_ZIZPA</name>
<sequence length="144" mass="15190">MGLSPLPALLVANPVTSDERAARRGEARRGAARTYVVKRGFASKSLSSSAASQQGGSASPLLGRTQGRRKTRRRHGRASALPIGMGSMASSRRRRWRRRGAVCARLGVGRGDGNHDADGVAIEVVEVTKRSLVVRGDHLAGVGP</sequence>
<organism evidence="2 3">
    <name type="scientific">Zizania palustris</name>
    <name type="common">Northern wild rice</name>
    <dbReference type="NCBI Taxonomy" id="103762"/>
    <lineage>
        <taxon>Eukaryota</taxon>
        <taxon>Viridiplantae</taxon>
        <taxon>Streptophyta</taxon>
        <taxon>Embryophyta</taxon>
        <taxon>Tracheophyta</taxon>
        <taxon>Spermatophyta</taxon>
        <taxon>Magnoliopsida</taxon>
        <taxon>Liliopsida</taxon>
        <taxon>Poales</taxon>
        <taxon>Poaceae</taxon>
        <taxon>BOP clade</taxon>
        <taxon>Oryzoideae</taxon>
        <taxon>Oryzeae</taxon>
        <taxon>Zizaniinae</taxon>
        <taxon>Zizania</taxon>
    </lineage>
</organism>
<keyword evidence="3" id="KW-1185">Reference proteome</keyword>
<dbReference type="AlphaFoldDB" id="A0A8J5SJ79"/>
<feature type="compositionally biased region" description="Low complexity" evidence="1">
    <location>
        <begin position="44"/>
        <end position="65"/>
    </location>
</feature>
<gene>
    <name evidence="2" type="ORF">GUJ93_ZPchr0004g39417</name>
</gene>
<dbReference type="EMBL" id="JAAALK010000285">
    <property type="protein sequence ID" value="KAG8066254.1"/>
    <property type="molecule type" value="Genomic_DNA"/>
</dbReference>
<feature type="compositionally biased region" description="Basic residues" evidence="1">
    <location>
        <begin position="66"/>
        <end position="77"/>
    </location>
</feature>
<proteinExistence type="predicted"/>